<evidence type="ECO:0000256" key="13">
    <source>
        <dbReference type="ARBA" id="ARBA00023157"/>
    </source>
</evidence>
<dbReference type="PANTHER" id="PTHR47974">
    <property type="entry name" value="OS07G0415500 PROTEIN"/>
    <property type="match status" value="1"/>
</dbReference>
<keyword evidence="10 18" id="KW-0067">ATP-binding</keyword>
<feature type="binding site" evidence="18">
    <location>
        <position position="1296"/>
    </location>
    <ligand>
        <name>ATP</name>
        <dbReference type="ChEBI" id="CHEBI:30616"/>
    </ligand>
</feature>
<dbReference type="CDD" id="cd00028">
    <property type="entry name" value="B_lectin"/>
    <property type="match status" value="2"/>
</dbReference>
<comment type="caution">
    <text evidence="23">The sequence shown here is derived from an EMBL/GenBank/DDBJ whole genome shotgun (WGS) entry which is preliminary data.</text>
</comment>
<organism evidence="23 24">
    <name type="scientific">Turnera subulata</name>
    <dbReference type="NCBI Taxonomy" id="218843"/>
    <lineage>
        <taxon>Eukaryota</taxon>
        <taxon>Viridiplantae</taxon>
        <taxon>Streptophyta</taxon>
        <taxon>Embryophyta</taxon>
        <taxon>Tracheophyta</taxon>
        <taxon>Spermatophyta</taxon>
        <taxon>Magnoliopsida</taxon>
        <taxon>eudicotyledons</taxon>
        <taxon>Gunneridae</taxon>
        <taxon>Pentapetalae</taxon>
        <taxon>rosids</taxon>
        <taxon>fabids</taxon>
        <taxon>Malpighiales</taxon>
        <taxon>Passifloraceae</taxon>
        <taxon>Turnera</taxon>
    </lineage>
</organism>
<dbReference type="PROSITE" id="PS50948">
    <property type="entry name" value="PAN"/>
    <property type="match status" value="1"/>
</dbReference>
<dbReference type="SMART" id="SM00108">
    <property type="entry name" value="B_lectin"/>
    <property type="match status" value="2"/>
</dbReference>
<evidence type="ECO:0000256" key="15">
    <source>
        <dbReference type="ARBA" id="ARBA00023180"/>
    </source>
</evidence>
<keyword evidence="6 19" id="KW-0812">Transmembrane</keyword>
<keyword evidence="9" id="KW-0418">Kinase</keyword>
<keyword evidence="3" id="KW-0723">Serine/threonine-protein kinase</keyword>
<keyword evidence="4" id="KW-0245">EGF-like domain</keyword>
<dbReference type="InterPro" id="IPR011009">
    <property type="entry name" value="Kinase-like_dom_sf"/>
</dbReference>
<keyword evidence="14" id="KW-0675">Receptor</keyword>
<evidence type="ECO:0000256" key="1">
    <source>
        <dbReference type="ARBA" id="ARBA00004479"/>
    </source>
</evidence>
<evidence type="ECO:0000256" key="6">
    <source>
        <dbReference type="ARBA" id="ARBA00022692"/>
    </source>
</evidence>
<evidence type="ECO:0000256" key="8">
    <source>
        <dbReference type="ARBA" id="ARBA00022741"/>
    </source>
</evidence>
<dbReference type="GO" id="GO:0048544">
    <property type="term" value="P:recognition of pollen"/>
    <property type="evidence" value="ECO:0007669"/>
    <property type="project" value="InterPro"/>
</dbReference>
<dbReference type="PROSITE" id="PS50927">
    <property type="entry name" value="BULB_LECTIN"/>
    <property type="match status" value="2"/>
</dbReference>
<evidence type="ECO:0000256" key="12">
    <source>
        <dbReference type="ARBA" id="ARBA00023136"/>
    </source>
</evidence>
<accession>A0A9Q0JA94</accession>
<keyword evidence="24" id="KW-1185">Reference proteome</keyword>
<dbReference type="PROSITE" id="PS00107">
    <property type="entry name" value="PROTEIN_KINASE_ATP"/>
    <property type="match status" value="2"/>
</dbReference>
<dbReference type="EC" id="2.7.11.1" evidence="2"/>
<dbReference type="InterPro" id="IPR036426">
    <property type="entry name" value="Bulb-type_lectin_dom_sf"/>
</dbReference>
<evidence type="ECO:0000256" key="5">
    <source>
        <dbReference type="ARBA" id="ARBA00022679"/>
    </source>
</evidence>
<dbReference type="PROSITE" id="PS50011">
    <property type="entry name" value="PROTEIN_KINASE_DOM"/>
    <property type="match status" value="2"/>
</dbReference>
<dbReference type="InterPro" id="IPR000858">
    <property type="entry name" value="S_locus_glycoprot_dom"/>
</dbReference>
<dbReference type="FunFam" id="2.90.10.10:FF:000017">
    <property type="entry name" value="Putative receptor protein kinase ZmPK1"/>
    <property type="match status" value="1"/>
</dbReference>
<evidence type="ECO:0000256" key="3">
    <source>
        <dbReference type="ARBA" id="ARBA00022527"/>
    </source>
</evidence>
<evidence type="ECO:0000259" key="22">
    <source>
        <dbReference type="PROSITE" id="PS50948"/>
    </source>
</evidence>
<dbReference type="GO" id="GO:0016020">
    <property type="term" value="C:membrane"/>
    <property type="evidence" value="ECO:0007669"/>
    <property type="project" value="UniProtKB-SubCell"/>
</dbReference>
<feature type="domain" description="Apple" evidence="22">
    <location>
        <begin position="308"/>
        <end position="386"/>
    </location>
</feature>
<evidence type="ECO:0000256" key="4">
    <source>
        <dbReference type="ARBA" id="ARBA00022536"/>
    </source>
</evidence>
<keyword evidence="13" id="KW-1015">Disulfide bond</keyword>
<feature type="binding site" evidence="18">
    <location>
        <position position="514"/>
    </location>
    <ligand>
        <name>ATP</name>
        <dbReference type="ChEBI" id="CHEBI:30616"/>
    </ligand>
</feature>
<dbReference type="InterPro" id="IPR000719">
    <property type="entry name" value="Prot_kinase_dom"/>
</dbReference>
<dbReference type="PROSITE" id="PS00108">
    <property type="entry name" value="PROTEIN_KINASE_ST"/>
    <property type="match status" value="2"/>
</dbReference>
<evidence type="ECO:0000256" key="10">
    <source>
        <dbReference type="ARBA" id="ARBA00022840"/>
    </source>
</evidence>
<comment type="catalytic activity">
    <reaction evidence="16">
        <text>L-threonyl-[protein] + ATP = O-phospho-L-threonyl-[protein] + ADP + H(+)</text>
        <dbReference type="Rhea" id="RHEA:46608"/>
        <dbReference type="Rhea" id="RHEA-COMP:11060"/>
        <dbReference type="Rhea" id="RHEA-COMP:11605"/>
        <dbReference type="ChEBI" id="CHEBI:15378"/>
        <dbReference type="ChEBI" id="CHEBI:30013"/>
        <dbReference type="ChEBI" id="CHEBI:30616"/>
        <dbReference type="ChEBI" id="CHEBI:61977"/>
        <dbReference type="ChEBI" id="CHEBI:456216"/>
        <dbReference type="EC" id="2.7.11.1"/>
    </reaction>
</comment>
<evidence type="ECO:0000256" key="18">
    <source>
        <dbReference type="PROSITE-ProRule" id="PRU10141"/>
    </source>
</evidence>
<feature type="domain" description="Bulb-type lectin" evidence="21">
    <location>
        <begin position="778"/>
        <end position="910"/>
    </location>
</feature>
<dbReference type="SUPFAM" id="SSF56112">
    <property type="entry name" value="Protein kinase-like (PK-like)"/>
    <property type="match status" value="2"/>
</dbReference>
<dbReference type="CDD" id="cd14066">
    <property type="entry name" value="STKc_IRAK"/>
    <property type="match status" value="2"/>
</dbReference>
<feature type="domain" description="Protein kinase" evidence="20">
    <location>
        <begin position="1268"/>
        <end position="1554"/>
    </location>
</feature>
<evidence type="ECO:0000256" key="7">
    <source>
        <dbReference type="ARBA" id="ARBA00022729"/>
    </source>
</evidence>
<dbReference type="Gene3D" id="2.90.10.10">
    <property type="entry name" value="Bulb-type lectin domain"/>
    <property type="match status" value="2"/>
</dbReference>
<sequence length="1556" mass="174949">MGQDSSLSVENPKDVLVSPNGVFSAGFYPIGQNAYGFAIWFSKPPCGGNCTVVWMANRDFPVNGKSSKLLMQKGGNMVLTDAAKSTAWSTDTVSLSPTELHLLNTGNLVLQNKELVILWQSFDWPTDTLLPYQYLTKDTQLVSSRSKTNSSSGFYKLFFDSDNLMKLMYDGPDVSSLYWPDQWLQSWETGRFTYNSSRYASSDAWGMFTSSDNFTFVSADYGVTLQRKLVLDFDGNLRMYGRGLKSSTWVVTWQALSEACRIHGTCGPNSMCSNHPISGRKCSCIPGYKFKDTSDWSYGCEPEFNLTCANDTEVGFLQLIRSEFYGYDYGFYPNYTIQGCQKLCSELCGCKGFQYKLDSRNCYPKSLLLNGRRGPDFAGDIYVKVPKAVLFSDNKAVSASSEMHCSSGLLQPLSRGYTKSKENGTLKFMLWFAVAMGGLEIVIIFLVWCFLIGFREDPDKDTQAYHIAATGFRRFTYSELKMATRNFSEEIGRGAGGVVYRATLSDNRIAAIKKLSVAEHQIEAEFLAEVSTIGKLNHMNLIEIWGYCAEGKHKLLVYEYMEHGSLAENLSTETLDWQKRFRIAVGTARGLAYLHEECLEWVLHCDVKPQNILLDSQYNPKVSDFGLSKLLNRGDQDPSNFSRIRGTRGYMAPEWISNLPITSKVDVYSYGIVLLEIVTGKNPGMNIPLMQGSGGMQVERLVSWARNKKNGTDHGTGLWVEELIDPLLQGEFDKAEMEILVTVALQCVEEDKDARPTMSKVVELLVSQDEINAQAHFPVSHSKSYVLTQGSSLSVENAEEDVIVSPDGVFSAGFYPVGENSYSFAIWFSKPYCNRNCTVVWMANRNFPVNGKMSKLILQKPGNLVLMDAGKSTAWSTGTVSHTTTELHLQNTGNLVLQNKELVILWQSFNFPTDTLLPYQQFTRDTHLVSSRSGTNFSSGFYKLLFDINNVIKLFYDGPEFSSLYWPYPYLLNWETGRFTYNSERAASFDALGKFTSSDNLTFKSADYGMRIQRRLVLDPDGNLRMYSRGEKSFTWVVSWQAITETCRIHGICGPNSVCSYDPISGRKCSCIPGHKRKSVGDWSYGCEPEFNISCGNETEVGFLRLTHTEFFGYDYGIYPNYTLQGCQNLCLQLCGCKGIQYRIVNLPEYFEKHTTVTLCFPKTLLLNGQRVPHYEGDTYMKVSKTFLNSDNNQALSGSSFVNCSSALPSPINKGYLKQPQDEKVHVILWFALAMGGFEDSCEAKQGYHIAATGFKRFTYSELKKATRNFSEEIGRGAGGIVYKGILCDNRVAAIKRLYVADQSEAVFLAEVSIIGKLNHMNLIQTWGYCVEGKHKLLVYEYMEHGSLAENLSSKALDWQKRFEIAVGTAKGLAYLHEECLEWVLHCDVKPHNILLDSKYQPKVSDFGLSKLLNRDDQDPSNFSRIRGTRGYMAPEWISNLPITSKVDVYSFGIVVLEMVTGKCPSMSGANMMKCGGDVEYGRLVSWVRDKKHGTNGKTSWIEEIIDPTFHGEYDKSKMEFLVTVALQCVEEDSTARPAMSKVVEQLCPMKISFRR</sequence>
<dbReference type="EMBL" id="JAKUCV010004787">
    <property type="protein sequence ID" value="KAJ4834059.1"/>
    <property type="molecule type" value="Genomic_DNA"/>
</dbReference>
<dbReference type="CDD" id="cd01098">
    <property type="entry name" value="PAN_AP_plant"/>
    <property type="match status" value="2"/>
</dbReference>
<dbReference type="InterPro" id="IPR003609">
    <property type="entry name" value="Pan_app"/>
</dbReference>
<feature type="transmembrane region" description="Helical" evidence="19">
    <location>
        <begin position="428"/>
        <end position="454"/>
    </location>
</feature>
<evidence type="ECO:0000256" key="9">
    <source>
        <dbReference type="ARBA" id="ARBA00022777"/>
    </source>
</evidence>
<comment type="subcellular location">
    <subcellularLocation>
        <location evidence="1">Membrane</location>
        <topology evidence="1">Single-pass type I membrane protein</topology>
    </subcellularLocation>
</comment>
<evidence type="ECO:0000313" key="24">
    <source>
        <dbReference type="Proteomes" id="UP001141552"/>
    </source>
</evidence>
<dbReference type="Pfam" id="PF01453">
    <property type="entry name" value="B_lectin"/>
    <property type="match status" value="2"/>
</dbReference>
<dbReference type="FunFam" id="3.30.200.20:FF:000059">
    <property type="entry name" value="S-receptor-like serine/threonine-protein kinase"/>
    <property type="match status" value="2"/>
</dbReference>
<dbReference type="Proteomes" id="UP001141552">
    <property type="component" value="Unassembled WGS sequence"/>
</dbReference>
<evidence type="ECO:0000256" key="11">
    <source>
        <dbReference type="ARBA" id="ARBA00022989"/>
    </source>
</evidence>
<evidence type="ECO:0000256" key="14">
    <source>
        <dbReference type="ARBA" id="ARBA00023170"/>
    </source>
</evidence>
<keyword evidence="5" id="KW-0808">Transferase</keyword>
<gene>
    <name evidence="23" type="ORF">Tsubulata_044150</name>
</gene>
<dbReference type="GO" id="GO:0005524">
    <property type="term" value="F:ATP binding"/>
    <property type="evidence" value="ECO:0007669"/>
    <property type="project" value="UniProtKB-UniRule"/>
</dbReference>
<evidence type="ECO:0000256" key="17">
    <source>
        <dbReference type="ARBA" id="ARBA00048679"/>
    </source>
</evidence>
<dbReference type="Gene3D" id="1.10.510.10">
    <property type="entry name" value="Transferase(Phosphotransferase) domain 1"/>
    <property type="match status" value="2"/>
</dbReference>
<dbReference type="Pfam" id="PF00954">
    <property type="entry name" value="S_locus_glycop"/>
    <property type="match status" value="2"/>
</dbReference>
<dbReference type="InterPro" id="IPR017441">
    <property type="entry name" value="Protein_kinase_ATP_BS"/>
</dbReference>
<dbReference type="Gene3D" id="3.30.200.20">
    <property type="entry name" value="Phosphorylase Kinase, domain 1"/>
    <property type="match status" value="2"/>
</dbReference>
<feature type="domain" description="Protein kinase" evidence="20">
    <location>
        <begin position="485"/>
        <end position="771"/>
    </location>
</feature>
<dbReference type="InterPro" id="IPR001480">
    <property type="entry name" value="Bulb-type_lectin_dom"/>
</dbReference>
<keyword evidence="12 19" id="KW-0472">Membrane</keyword>
<evidence type="ECO:0000256" key="16">
    <source>
        <dbReference type="ARBA" id="ARBA00047899"/>
    </source>
</evidence>
<name>A0A9Q0JA94_9ROSI</name>
<keyword evidence="7" id="KW-0732">Signal</keyword>
<dbReference type="SUPFAM" id="SSF51110">
    <property type="entry name" value="alpha-D-mannose-specific plant lectins"/>
    <property type="match status" value="2"/>
</dbReference>
<evidence type="ECO:0000259" key="20">
    <source>
        <dbReference type="PROSITE" id="PS50011"/>
    </source>
</evidence>
<dbReference type="Pfam" id="PF00069">
    <property type="entry name" value="Pkinase"/>
    <property type="match status" value="2"/>
</dbReference>
<feature type="domain" description="Bulb-type lectin" evidence="21">
    <location>
        <begin position="1"/>
        <end position="123"/>
    </location>
</feature>
<keyword evidence="8 18" id="KW-0547">Nucleotide-binding</keyword>
<evidence type="ECO:0000256" key="2">
    <source>
        <dbReference type="ARBA" id="ARBA00012513"/>
    </source>
</evidence>
<dbReference type="InterPro" id="IPR008271">
    <property type="entry name" value="Ser/Thr_kinase_AS"/>
</dbReference>
<proteinExistence type="predicted"/>
<protein>
    <recommendedName>
        <fullName evidence="2">non-specific serine/threonine protein kinase</fullName>
        <ecNumber evidence="2">2.7.11.1</ecNumber>
    </recommendedName>
</protein>
<comment type="catalytic activity">
    <reaction evidence="17">
        <text>L-seryl-[protein] + ATP = O-phospho-L-seryl-[protein] + ADP + H(+)</text>
        <dbReference type="Rhea" id="RHEA:17989"/>
        <dbReference type="Rhea" id="RHEA-COMP:9863"/>
        <dbReference type="Rhea" id="RHEA-COMP:11604"/>
        <dbReference type="ChEBI" id="CHEBI:15378"/>
        <dbReference type="ChEBI" id="CHEBI:29999"/>
        <dbReference type="ChEBI" id="CHEBI:30616"/>
        <dbReference type="ChEBI" id="CHEBI:83421"/>
        <dbReference type="ChEBI" id="CHEBI:456216"/>
        <dbReference type="EC" id="2.7.11.1"/>
    </reaction>
</comment>
<reference evidence="23" key="1">
    <citation type="submission" date="2022-02" db="EMBL/GenBank/DDBJ databases">
        <authorList>
            <person name="Henning P.M."/>
            <person name="McCubbin A.G."/>
            <person name="Shore J.S."/>
        </authorList>
    </citation>
    <scope>NUCLEOTIDE SEQUENCE</scope>
    <source>
        <strain evidence="23">F60SS</strain>
        <tissue evidence="23">Leaves</tissue>
    </source>
</reference>
<keyword evidence="11 19" id="KW-1133">Transmembrane helix</keyword>
<dbReference type="SMART" id="SM00220">
    <property type="entry name" value="S_TKc"/>
    <property type="match status" value="2"/>
</dbReference>
<evidence type="ECO:0000313" key="23">
    <source>
        <dbReference type="EMBL" id="KAJ4834059.1"/>
    </source>
</evidence>
<dbReference type="FunFam" id="1.10.510.10:FF:000537">
    <property type="entry name" value="Putative receptor-like protein kinase"/>
    <property type="match status" value="2"/>
</dbReference>
<dbReference type="SMART" id="SM00473">
    <property type="entry name" value="PAN_AP"/>
    <property type="match status" value="1"/>
</dbReference>
<dbReference type="PANTHER" id="PTHR47974:SF3">
    <property type="entry name" value="RECEPTOR-LIKE SERINE_THREONINE-PROTEIN KINASE"/>
    <property type="match status" value="1"/>
</dbReference>
<dbReference type="OrthoDB" id="619632at2759"/>
<keyword evidence="15" id="KW-0325">Glycoprotein</keyword>
<dbReference type="GO" id="GO:0004674">
    <property type="term" value="F:protein serine/threonine kinase activity"/>
    <property type="evidence" value="ECO:0007669"/>
    <property type="project" value="UniProtKB-KW"/>
</dbReference>
<reference evidence="23" key="2">
    <citation type="journal article" date="2023" name="Plants (Basel)">
        <title>Annotation of the Turnera subulata (Passifloraceae) Draft Genome Reveals the S-Locus Evolved after the Divergence of Turneroideae from Passifloroideae in a Stepwise Manner.</title>
        <authorList>
            <person name="Henning P.M."/>
            <person name="Roalson E.H."/>
            <person name="Mir W."/>
            <person name="McCubbin A.G."/>
            <person name="Shore J.S."/>
        </authorList>
    </citation>
    <scope>NUCLEOTIDE SEQUENCE</scope>
    <source>
        <strain evidence="23">F60SS</strain>
    </source>
</reference>
<evidence type="ECO:0000256" key="19">
    <source>
        <dbReference type="SAM" id="Phobius"/>
    </source>
</evidence>
<evidence type="ECO:0000259" key="21">
    <source>
        <dbReference type="PROSITE" id="PS50927"/>
    </source>
</evidence>